<reference evidence="1 2" key="1">
    <citation type="submission" date="2019-03" db="EMBL/GenBank/DDBJ databases">
        <title>Single cell metagenomics reveals metabolic interactions within the superorganism composed of flagellate Streblomastix strix and complex community of Bacteroidetes bacteria on its surface.</title>
        <authorList>
            <person name="Treitli S.C."/>
            <person name="Kolisko M."/>
            <person name="Husnik F."/>
            <person name="Keeling P."/>
            <person name="Hampl V."/>
        </authorList>
    </citation>
    <scope>NUCLEOTIDE SEQUENCE [LARGE SCALE GENOMIC DNA]</scope>
    <source>
        <strain evidence="1">ST1C</strain>
    </source>
</reference>
<gene>
    <name evidence="1" type="ORF">EZS28_043230</name>
</gene>
<comment type="caution">
    <text evidence="1">The sequence shown here is derived from an EMBL/GenBank/DDBJ whole genome shotgun (WGS) entry which is preliminary data.</text>
</comment>
<accession>A0A5J4TTJ3</accession>
<name>A0A5J4TTJ3_9EUKA</name>
<dbReference type="EMBL" id="SNRW01025823">
    <property type="protein sequence ID" value="KAA6361242.1"/>
    <property type="molecule type" value="Genomic_DNA"/>
</dbReference>
<organism evidence="1 2">
    <name type="scientific">Streblomastix strix</name>
    <dbReference type="NCBI Taxonomy" id="222440"/>
    <lineage>
        <taxon>Eukaryota</taxon>
        <taxon>Metamonada</taxon>
        <taxon>Preaxostyla</taxon>
        <taxon>Oxymonadida</taxon>
        <taxon>Streblomastigidae</taxon>
        <taxon>Streblomastix</taxon>
    </lineage>
</organism>
<sequence length="196" mass="22783">MWYSDELEIYIRSGSYHIPRITVSGIAKTTESGIYTEIQLRTSSMSFSFSTYYDINTPSDYSDISQIPYRYEDNDMIIEFTDVETTIFEKKEMILHQKPLDESPAGLILQPYATLTSLDGTRTISKDYNHIVINGEEMFYRFQLNWDFSFICIVYSNSRNEDGSYISLENPFYYHDLVATGHVEVDNNLILEPSNT</sequence>
<evidence type="ECO:0000313" key="2">
    <source>
        <dbReference type="Proteomes" id="UP000324800"/>
    </source>
</evidence>
<evidence type="ECO:0000313" key="1">
    <source>
        <dbReference type="EMBL" id="KAA6361242.1"/>
    </source>
</evidence>
<proteinExistence type="predicted"/>
<protein>
    <submittedName>
        <fullName evidence="1">Uncharacterized protein</fullName>
    </submittedName>
</protein>
<dbReference type="Proteomes" id="UP000324800">
    <property type="component" value="Unassembled WGS sequence"/>
</dbReference>
<dbReference type="AlphaFoldDB" id="A0A5J4TTJ3"/>
<feature type="non-terminal residue" evidence="1">
    <location>
        <position position="196"/>
    </location>
</feature>